<dbReference type="SUPFAM" id="SSF52540">
    <property type="entry name" value="P-loop containing nucleoside triphosphate hydrolases"/>
    <property type="match status" value="2"/>
</dbReference>
<feature type="transmembrane region" description="Helical" evidence="8">
    <location>
        <begin position="557"/>
        <end position="576"/>
    </location>
</feature>
<feature type="transmembrane region" description="Helical" evidence="8">
    <location>
        <begin position="1256"/>
        <end position="1274"/>
    </location>
</feature>
<feature type="transmembrane region" description="Helical" evidence="8">
    <location>
        <begin position="503"/>
        <end position="521"/>
    </location>
</feature>
<evidence type="ECO:0000256" key="3">
    <source>
        <dbReference type="ARBA" id="ARBA00022692"/>
    </source>
</evidence>
<evidence type="ECO:0000313" key="10">
    <source>
        <dbReference type="EMBL" id="KAG0662145.1"/>
    </source>
</evidence>
<dbReference type="GO" id="GO:0140359">
    <property type="term" value="F:ABC-type transporter activity"/>
    <property type="evidence" value="ECO:0007669"/>
    <property type="project" value="InterPro"/>
</dbReference>
<evidence type="ECO:0000256" key="2">
    <source>
        <dbReference type="ARBA" id="ARBA00022448"/>
    </source>
</evidence>
<feature type="transmembrane region" description="Helical" evidence="8">
    <location>
        <begin position="1226"/>
        <end position="1244"/>
    </location>
</feature>
<evidence type="ECO:0000256" key="8">
    <source>
        <dbReference type="SAM" id="Phobius"/>
    </source>
</evidence>
<protein>
    <recommendedName>
        <fullName evidence="9">ABC transporter domain-containing protein</fullName>
    </recommendedName>
</protein>
<sequence length="1342" mass="150412">MSEKLVENNLSFSKVPRIGLHVRDLSIIASKSNTKLVDSFSMDLESGSIMAVMGGSGSGKTTLLNVLASKISGGLKTEGTIKYVLEKNKLNSTINTNTCSPVTSSSHKTDLTSHIHGHSTAVSSITNKNQVLKDEIVITGVENESEAESELSGEETHVKMSYVPQQDVLSARLTCRETMMFAADLKLDKPKEEKEKIVEQLIHELGLKDCADTMVGDSTHRGLSGGEKRRLSVGTQMVANPSIMFLDEPTTGLDAYSAYLVVKTIKKMAKEDGRIFIMSIHQPRSDILFLFDQICILSKGNVVYCDKMTETIPYFENIGFTVPNMVNPADYFVDLSSVDGRSDKAQKLTEERLDKLVENWHKFENDSVKFENIDHLEPLHVQNMTTSLPFTKQVAVLTRRNIRLNVTDYITLGATFLESIIISTVSGWIYYKPDKTTLSGLRTTSACLYSSVILQCYLYLLFDTYRLCEQDIALFDRERAEGSVSPAAFIAARKLSLFLSDDILMTLTYTTISYFMFGLEADAKKIFIQFSVNFLAQMCCSALAMLSVAVSRDYSKASLVGNLSFTVLSMGCGFFVNAKVMPVYVRWTKYIAFTWYGYGALLSNTFTDEYCTGDTIDTCMGNQIIESFGFWRNWRTVPIIILFCWVIGFTAIGVVIMYIHKVDITLQNEVKSKKDKKRETKEIDDDLNETQKVKKKMKNPFSSIFDSKSQEKDLEATKSRHEHEIAVTLRDINLTVDYTRLNREKWSSGYIEKETKQILKSVNAQFKPGMVNAIMGPSGSGKSTLLNLLSARVHSNLITKFDKSGSIMFNDVEVSEDMFKNICSYVSQDDDHLLAKLTVKETFKFAAALRLHHLTEDQREAKSDELIRALGIKHCENTIIGNEFVKGISGGEKRRVTMGIQLLNDPPILLLDEPTSGLDSFTSSTILEILQKLADDYGKTIILTIHQPRSELFEKFGNILLLAKSDRTAFNGTPSEMINYFSKLGYDCPELTNVADYFLDLISINTQNDQNEKVSKERVESLLSNRNSVSQEKMSHLDHFEKAVMTEELFRTTYGDCIRKPCNVALAYYVNVKRQLTTTLRDFDSLMARIAQVPGLGAIFALYFAPLKHNYVGVTNRLGLAQESTSLYFVGMLANLACYPPERDYFYKEFEDNVYGIGPFFLSYMTLELPLSAFASVIYAVFTVMACGLPRTPGNFFATVYCSFLVTSCGEALGIMTNTFFDRPGFVVNCISVLLSIGTQMSGLMSLNMSRVLKGFNYLNPVGYTSMIIINLAFPDDLKLSCKDGGQLPDGTCEFKTGKDVLESYNLKTNVSEYLGIAICVAAIYRLLAYFALKAKLEWFSR</sequence>
<dbReference type="Pfam" id="PF01061">
    <property type="entry name" value="ABC2_membrane"/>
    <property type="match status" value="2"/>
</dbReference>
<gene>
    <name evidence="10" type="ORF">C6P45_001195</name>
</gene>
<dbReference type="EMBL" id="PUHR01000150">
    <property type="protein sequence ID" value="KAG0662145.1"/>
    <property type="molecule type" value="Genomic_DNA"/>
</dbReference>
<keyword evidence="5" id="KW-0067">ATP-binding</keyword>
<feature type="transmembrane region" description="Helical" evidence="8">
    <location>
        <begin position="527"/>
        <end position="550"/>
    </location>
</feature>
<dbReference type="GO" id="GO:0016020">
    <property type="term" value="C:membrane"/>
    <property type="evidence" value="ECO:0007669"/>
    <property type="project" value="UniProtKB-SubCell"/>
</dbReference>
<evidence type="ECO:0000313" key="11">
    <source>
        <dbReference type="Proteomes" id="UP000750334"/>
    </source>
</evidence>
<dbReference type="InterPro" id="IPR043926">
    <property type="entry name" value="ABCG_dom"/>
</dbReference>
<feature type="domain" description="ABC transporter" evidence="9">
    <location>
        <begin position="729"/>
        <end position="990"/>
    </location>
</feature>
<dbReference type="PROSITE" id="PS50893">
    <property type="entry name" value="ABC_TRANSPORTER_2"/>
    <property type="match status" value="2"/>
</dbReference>
<dbReference type="Pfam" id="PF19055">
    <property type="entry name" value="ABC2_membrane_7"/>
    <property type="match status" value="2"/>
</dbReference>
<feature type="transmembrane region" description="Helical" evidence="8">
    <location>
        <begin position="1169"/>
        <end position="1189"/>
    </location>
</feature>
<dbReference type="Proteomes" id="UP000750334">
    <property type="component" value="Unassembled WGS sequence"/>
</dbReference>
<dbReference type="InterPro" id="IPR017871">
    <property type="entry name" value="ABC_transporter-like_CS"/>
</dbReference>
<dbReference type="InterPro" id="IPR003593">
    <property type="entry name" value="AAA+_ATPase"/>
</dbReference>
<dbReference type="InterPro" id="IPR003439">
    <property type="entry name" value="ABC_transporter-like_ATP-bd"/>
</dbReference>
<evidence type="ECO:0000259" key="9">
    <source>
        <dbReference type="PROSITE" id="PS50893"/>
    </source>
</evidence>
<dbReference type="FunFam" id="3.40.50.300:FF:001433">
    <property type="entry name" value="ABC transporter, putative"/>
    <property type="match status" value="1"/>
</dbReference>
<dbReference type="PANTHER" id="PTHR48041">
    <property type="entry name" value="ABC TRANSPORTER G FAMILY MEMBER 28"/>
    <property type="match status" value="1"/>
</dbReference>
<organism evidence="10 11">
    <name type="scientific">Maudiozyma exigua</name>
    <name type="common">Yeast</name>
    <name type="synonym">Kazachstania exigua</name>
    <dbReference type="NCBI Taxonomy" id="34358"/>
    <lineage>
        <taxon>Eukaryota</taxon>
        <taxon>Fungi</taxon>
        <taxon>Dikarya</taxon>
        <taxon>Ascomycota</taxon>
        <taxon>Saccharomycotina</taxon>
        <taxon>Saccharomycetes</taxon>
        <taxon>Saccharomycetales</taxon>
        <taxon>Saccharomycetaceae</taxon>
        <taxon>Maudiozyma</taxon>
    </lineage>
</organism>
<feature type="transmembrane region" description="Helical" evidence="8">
    <location>
        <begin position="409"/>
        <end position="431"/>
    </location>
</feature>
<dbReference type="InterPro" id="IPR013525">
    <property type="entry name" value="ABC2_TM"/>
</dbReference>
<feature type="transmembrane region" description="Helical" evidence="8">
    <location>
        <begin position="1314"/>
        <end position="1333"/>
    </location>
</feature>
<feature type="transmembrane region" description="Helical" evidence="8">
    <location>
        <begin position="637"/>
        <end position="659"/>
    </location>
</feature>
<evidence type="ECO:0000256" key="6">
    <source>
        <dbReference type="ARBA" id="ARBA00022989"/>
    </source>
</evidence>
<dbReference type="SMART" id="SM00382">
    <property type="entry name" value="AAA"/>
    <property type="match status" value="2"/>
</dbReference>
<reference evidence="10 11" key="1">
    <citation type="submission" date="2020-11" db="EMBL/GenBank/DDBJ databases">
        <title>Kefir isolates.</title>
        <authorList>
            <person name="Marcisauskas S."/>
            <person name="Kim Y."/>
            <person name="Blasche S."/>
        </authorList>
    </citation>
    <scope>NUCLEOTIDE SEQUENCE [LARGE SCALE GENOMIC DNA]</scope>
    <source>
        <strain evidence="10 11">OG2</strain>
    </source>
</reference>
<evidence type="ECO:0000256" key="4">
    <source>
        <dbReference type="ARBA" id="ARBA00022741"/>
    </source>
</evidence>
<comment type="caution">
    <text evidence="10">The sequence shown here is derived from an EMBL/GenBank/DDBJ whole genome shotgun (WGS) entry which is preliminary data.</text>
</comment>
<dbReference type="OrthoDB" id="66620at2759"/>
<comment type="subcellular location">
    <subcellularLocation>
        <location evidence="1">Membrane</location>
        <topology evidence="1">Multi-pass membrane protein</topology>
    </subcellularLocation>
</comment>
<dbReference type="Gene3D" id="3.40.50.300">
    <property type="entry name" value="P-loop containing nucleotide triphosphate hydrolases"/>
    <property type="match status" value="3"/>
</dbReference>
<dbReference type="PROSITE" id="PS00211">
    <property type="entry name" value="ABC_TRANSPORTER_1"/>
    <property type="match status" value="2"/>
</dbReference>
<dbReference type="PANTHER" id="PTHR48041:SF119">
    <property type="entry name" value="ROA1P"/>
    <property type="match status" value="1"/>
</dbReference>
<keyword evidence="7 8" id="KW-0472">Membrane</keyword>
<keyword evidence="11" id="KW-1185">Reference proteome</keyword>
<feature type="transmembrane region" description="Helical" evidence="8">
    <location>
        <begin position="443"/>
        <end position="462"/>
    </location>
</feature>
<feature type="domain" description="ABC transporter" evidence="9">
    <location>
        <begin position="20"/>
        <end position="324"/>
    </location>
</feature>
<dbReference type="InterPro" id="IPR050352">
    <property type="entry name" value="ABCG_transporters"/>
</dbReference>
<dbReference type="InterPro" id="IPR027417">
    <property type="entry name" value="P-loop_NTPase"/>
</dbReference>
<proteinExistence type="predicted"/>
<name>A0A9P7B6Y0_MAUEX</name>
<accession>A0A9P7B6Y0</accession>
<dbReference type="Pfam" id="PF00005">
    <property type="entry name" value="ABC_tran"/>
    <property type="match status" value="3"/>
</dbReference>
<dbReference type="GO" id="GO:0005524">
    <property type="term" value="F:ATP binding"/>
    <property type="evidence" value="ECO:0007669"/>
    <property type="project" value="UniProtKB-KW"/>
</dbReference>
<keyword evidence="6 8" id="KW-1133">Transmembrane helix</keyword>
<feature type="transmembrane region" description="Helical" evidence="8">
    <location>
        <begin position="1196"/>
        <end position="1220"/>
    </location>
</feature>
<keyword evidence="3 8" id="KW-0812">Transmembrane</keyword>
<evidence type="ECO:0000256" key="5">
    <source>
        <dbReference type="ARBA" id="ARBA00022840"/>
    </source>
</evidence>
<evidence type="ECO:0000256" key="1">
    <source>
        <dbReference type="ARBA" id="ARBA00004141"/>
    </source>
</evidence>
<evidence type="ECO:0000256" key="7">
    <source>
        <dbReference type="ARBA" id="ARBA00023136"/>
    </source>
</evidence>
<keyword evidence="4" id="KW-0547">Nucleotide-binding</keyword>
<dbReference type="GO" id="GO:0016887">
    <property type="term" value="F:ATP hydrolysis activity"/>
    <property type="evidence" value="ECO:0007669"/>
    <property type="project" value="InterPro"/>
</dbReference>
<keyword evidence="2" id="KW-0813">Transport</keyword>